<organism evidence="2">
    <name type="scientific">Hexamita inflata</name>
    <dbReference type="NCBI Taxonomy" id="28002"/>
    <lineage>
        <taxon>Eukaryota</taxon>
        <taxon>Metamonada</taxon>
        <taxon>Diplomonadida</taxon>
        <taxon>Hexamitidae</taxon>
        <taxon>Hexamitinae</taxon>
        <taxon>Hexamita</taxon>
    </lineage>
</organism>
<reference evidence="2" key="1">
    <citation type="submission" date="2023-06" db="EMBL/GenBank/DDBJ databases">
        <authorList>
            <person name="Kurt Z."/>
        </authorList>
    </citation>
    <scope>NUCLEOTIDE SEQUENCE</scope>
</reference>
<feature type="region of interest" description="Disordered" evidence="1">
    <location>
        <begin position="36"/>
        <end position="55"/>
    </location>
</feature>
<accession>A0AA86UXS8</accession>
<dbReference type="Proteomes" id="UP001642409">
    <property type="component" value="Unassembled WGS sequence"/>
</dbReference>
<evidence type="ECO:0000313" key="2">
    <source>
        <dbReference type="EMBL" id="CAI9968786.1"/>
    </source>
</evidence>
<dbReference type="EMBL" id="CAXDID020000671">
    <property type="protein sequence ID" value="CAL6109595.1"/>
    <property type="molecule type" value="Genomic_DNA"/>
</dbReference>
<evidence type="ECO:0000313" key="3">
    <source>
        <dbReference type="EMBL" id="CAL6109595.1"/>
    </source>
</evidence>
<evidence type="ECO:0000256" key="1">
    <source>
        <dbReference type="SAM" id="MobiDB-lite"/>
    </source>
</evidence>
<dbReference type="EMBL" id="CATOUU010001048">
    <property type="protein sequence ID" value="CAI9968786.1"/>
    <property type="molecule type" value="Genomic_DNA"/>
</dbReference>
<name>A0AA86UXS8_9EUKA</name>
<keyword evidence="4" id="KW-1185">Reference proteome</keyword>
<evidence type="ECO:0000313" key="4">
    <source>
        <dbReference type="Proteomes" id="UP001642409"/>
    </source>
</evidence>
<gene>
    <name evidence="2" type="ORF">HINF_LOCUS56431</name>
    <name evidence="3" type="ORF">HINF_LOCUS75521</name>
</gene>
<sequence>MQQNPQQAYYAALYREYVNMTDAIYGLSFRSARSTSNKAKSEQAKPSSCPVENTQTNPSFVEIQTDASTDLSVIQKQPNETICRGHNRTAAGDSMLVCAIDECGQLNYKRISAKCGLPIHIVIQQAADLFQRIDKEIVTGKQWKIFSQLVNISEFPVSKYWEASTVSASDYRKVTDSFKAAFSLTSNSAFSLVYCSGKFAKIAMTTIVKQLLDERL</sequence>
<reference evidence="3 4" key="2">
    <citation type="submission" date="2024-07" db="EMBL/GenBank/DDBJ databases">
        <authorList>
            <person name="Akdeniz Z."/>
        </authorList>
    </citation>
    <scope>NUCLEOTIDE SEQUENCE [LARGE SCALE GENOMIC DNA]</scope>
</reference>
<dbReference type="AlphaFoldDB" id="A0AA86UXS8"/>
<proteinExistence type="predicted"/>
<protein>
    <submittedName>
        <fullName evidence="3">Hypothetical_protein</fullName>
    </submittedName>
</protein>
<comment type="caution">
    <text evidence="2">The sequence shown here is derived from an EMBL/GenBank/DDBJ whole genome shotgun (WGS) entry which is preliminary data.</text>
</comment>